<reference evidence="1" key="1">
    <citation type="submission" date="2020-01" db="EMBL/GenBank/DDBJ databases">
        <authorList>
            <person name="Meier V. D."/>
            <person name="Meier V D."/>
        </authorList>
    </citation>
    <scope>NUCLEOTIDE SEQUENCE</scope>
    <source>
        <strain evidence="1">HLG_WM_MAG_09</strain>
    </source>
</reference>
<sequence>MRTILLIVGLLILAVVIYFFILGVRSKSGTAPGLSAGELAQCGTKPNCVCSEHKDKNEFYIEPIVIKPEMATPLASMKTVIQEAGGGVGG</sequence>
<accession>A0A6S6UEH2</accession>
<organism evidence="1">
    <name type="scientific">uncultured Thiotrichaceae bacterium</name>
    <dbReference type="NCBI Taxonomy" id="298394"/>
    <lineage>
        <taxon>Bacteria</taxon>
        <taxon>Pseudomonadati</taxon>
        <taxon>Pseudomonadota</taxon>
        <taxon>Gammaproteobacteria</taxon>
        <taxon>Thiotrichales</taxon>
        <taxon>Thiotrichaceae</taxon>
        <taxon>environmental samples</taxon>
    </lineage>
</organism>
<evidence type="ECO:0000313" key="1">
    <source>
        <dbReference type="EMBL" id="CAA6825329.1"/>
    </source>
</evidence>
<dbReference type="AlphaFoldDB" id="A0A6S6UEH2"/>
<name>A0A6S6UEH2_9GAMM</name>
<dbReference type="Pfam" id="PF07386">
    <property type="entry name" value="DUF1499"/>
    <property type="match status" value="1"/>
</dbReference>
<dbReference type="EMBL" id="CACVAT010000407">
    <property type="protein sequence ID" value="CAA6825329.1"/>
    <property type="molecule type" value="Genomic_DNA"/>
</dbReference>
<proteinExistence type="predicted"/>
<protein>
    <submittedName>
        <fullName evidence="1">Uncharacterized protein</fullName>
    </submittedName>
</protein>
<dbReference type="InterPro" id="IPR010865">
    <property type="entry name" value="DUF1499"/>
</dbReference>
<gene>
    <name evidence="1" type="ORF">HELGO_WM17979</name>
</gene>